<dbReference type="EMBL" id="JBHULU010000001">
    <property type="protein sequence ID" value="MFD2512327.1"/>
    <property type="molecule type" value="Genomic_DNA"/>
</dbReference>
<evidence type="ECO:0000259" key="15">
    <source>
        <dbReference type="Pfam" id="PF01087"/>
    </source>
</evidence>
<dbReference type="PANTHER" id="PTHR11943:SF1">
    <property type="entry name" value="GALACTOSE-1-PHOSPHATE URIDYLYLTRANSFERASE"/>
    <property type="match status" value="1"/>
</dbReference>
<reference evidence="18" key="1">
    <citation type="journal article" date="2019" name="Int. J. Syst. Evol. Microbiol.">
        <title>The Global Catalogue of Microorganisms (GCM) 10K type strain sequencing project: providing services to taxonomists for standard genome sequencing and annotation.</title>
        <authorList>
            <consortium name="The Broad Institute Genomics Platform"/>
            <consortium name="The Broad Institute Genome Sequencing Center for Infectious Disease"/>
            <person name="Wu L."/>
            <person name="Ma J."/>
        </authorList>
    </citation>
    <scope>NUCLEOTIDE SEQUENCE [LARGE SCALE GENOMIC DNA]</scope>
    <source>
        <strain evidence="18">KCTC 42498</strain>
    </source>
</reference>
<keyword evidence="7 14" id="KW-0808">Transferase</keyword>
<evidence type="ECO:0000256" key="3">
    <source>
        <dbReference type="ARBA" id="ARBA00004947"/>
    </source>
</evidence>
<evidence type="ECO:0000256" key="9">
    <source>
        <dbReference type="ARBA" id="ARBA00022723"/>
    </source>
</evidence>
<dbReference type="InterPro" id="IPR005849">
    <property type="entry name" value="GalP_Utransf_N"/>
</dbReference>
<dbReference type="InterPro" id="IPR005850">
    <property type="entry name" value="GalP_Utransf_C"/>
</dbReference>
<dbReference type="Pfam" id="PF01087">
    <property type="entry name" value="GalP_UDP_transf"/>
    <property type="match status" value="1"/>
</dbReference>
<evidence type="ECO:0000256" key="2">
    <source>
        <dbReference type="ARBA" id="ARBA00001947"/>
    </source>
</evidence>
<feature type="domain" description="Galactose-1-phosphate uridyl transferase C-terminal" evidence="16">
    <location>
        <begin position="185"/>
        <end position="339"/>
    </location>
</feature>
<comment type="caution">
    <text evidence="17">The sequence shown here is derived from an EMBL/GenBank/DDBJ whole genome shotgun (WGS) entry which is preliminary data.</text>
</comment>
<evidence type="ECO:0000256" key="4">
    <source>
        <dbReference type="ARBA" id="ARBA00010951"/>
    </source>
</evidence>
<evidence type="ECO:0000256" key="5">
    <source>
        <dbReference type="ARBA" id="ARBA00012384"/>
    </source>
</evidence>
<evidence type="ECO:0000256" key="6">
    <source>
        <dbReference type="ARBA" id="ARBA00016340"/>
    </source>
</evidence>
<dbReference type="PANTHER" id="PTHR11943">
    <property type="entry name" value="GALACTOSE-1-PHOSPHATE URIDYLYLTRANSFERASE"/>
    <property type="match status" value="1"/>
</dbReference>
<accession>A0ABW5IHG1</accession>
<dbReference type="InterPro" id="IPR036265">
    <property type="entry name" value="HIT-like_sf"/>
</dbReference>
<organism evidence="17 18">
    <name type="scientific">Pontibacter locisalis</name>
    <dbReference type="NCBI Taxonomy" id="1719035"/>
    <lineage>
        <taxon>Bacteria</taxon>
        <taxon>Pseudomonadati</taxon>
        <taxon>Bacteroidota</taxon>
        <taxon>Cytophagia</taxon>
        <taxon>Cytophagales</taxon>
        <taxon>Hymenobacteraceae</taxon>
        <taxon>Pontibacter</taxon>
    </lineage>
</organism>
<dbReference type="PIRSF" id="PIRSF000808">
    <property type="entry name" value="GalT"/>
    <property type="match status" value="1"/>
</dbReference>
<name>A0ABW5IHG1_9BACT</name>
<keyword evidence="12 14" id="KW-0119">Carbohydrate metabolism</keyword>
<keyword evidence="11 14" id="KW-0299">Galactose metabolism</keyword>
<evidence type="ECO:0000256" key="11">
    <source>
        <dbReference type="ARBA" id="ARBA00023144"/>
    </source>
</evidence>
<keyword evidence="10" id="KW-0862">Zinc</keyword>
<evidence type="ECO:0000256" key="8">
    <source>
        <dbReference type="ARBA" id="ARBA00022695"/>
    </source>
</evidence>
<evidence type="ECO:0000313" key="18">
    <source>
        <dbReference type="Proteomes" id="UP001597544"/>
    </source>
</evidence>
<evidence type="ECO:0000256" key="10">
    <source>
        <dbReference type="ARBA" id="ARBA00022833"/>
    </source>
</evidence>
<evidence type="ECO:0000256" key="1">
    <source>
        <dbReference type="ARBA" id="ARBA00001107"/>
    </source>
</evidence>
<protein>
    <recommendedName>
        <fullName evidence="6 13">Galactose-1-phosphate uridylyltransferase</fullName>
        <ecNumber evidence="5 13">2.7.7.12</ecNumber>
    </recommendedName>
</protein>
<dbReference type="EC" id="2.7.7.12" evidence="5 13"/>
<gene>
    <name evidence="17" type="ORF">ACFSRY_00495</name>
</gene>
<dbReference type="RefSeq" id="WP_377502202.1">
    <property type="nucleotide sequence ID" value="NZ_JBHULU010000001.1"/>
</dbReference>
<evidence type="ECO:0000259" key="16">
    <source>
        <dbReference type="Pfam" id="PF02744"/>
    </source>
</evidence>
<dbReference type="Pfam" id="PF02744">
    <property type="entry name" value="GalP_UDP_tr_C"/>
    <property type="match status" value="1"/>
</dbReference>
<dbReference type="InterPro" id="IPR019779">
    <property type="entry name" value="GalP_UDPtransf1_His-AS"/>
</dbReference>
<dbReference type="SUPFAM" id="SSF54197">
    <property type="entry name" value="HIT-like"/>
    <property type="match status" value="2"/>
</dbReference>
<dbReference type="CDD" id="cd00608">
    <property type="entry name" value="GalT"/>
    <property type="match status" value="1"/>
</dbReference>
<evidence type="ECO:0000256" key="14">
    <source>
        <dbReference type="RuleBase" id="RU000506"/>
    </source>
</evidence>
<evidence type="ECO:0000256" key="7">
    <source>
        <dbReference type="ARBA" id="ARBA00022679"/>
    </source>
</evidence>
<sequence>MSSFILADHPHRRFNPLIGEWVLVSPHRAKRPWQGQQEEVCVDDRLGYDPSCYLCPTNERANGAHNPDYKTTFVFENDFGALKSDTPAGKFERGGLLRAESERGICKVICFSPRHDHTLADMAVADIRNVVDLWQQEYEELSKVDFIHYVQIFENKGFIMGCSNPHPHGQIWAQSTIPNEPAKETTQQENYYLEHQKSLLQDYLSLELQEQKRVVYENASFAVVVPFWAVWPFETIVISKRHFQHIGQMKTEEKDAYADAIKRITSIYDKVFSTSFPYSSGIHQQPTDGKEYLGWHFHMHFYPPLLRSASIKKFMVGYEMLGSPQRDITPETSAEKLKSFLQR</sequence>
<evidence type="ECO:0000313" key="17">
    <source>
        <dbReference type="EMBL" id="MFD2512327.1"/>
    </source>
</evidence>
<dbReference type="NCBIfam" id="TIGR00209">
    <property type="entry name" value="galT_1"/>
    <property type="match status" value="1"/>
</dbReference>
<keyword evidence="18" id="KW-1185">Reference proteome</keyword>
<comment type="pathway">
    <text evidence="3 14">Carbohydrate metabolism; galactose metabolism.</text>
</comment>
<keyword evidence="9 14" id="KW-0479">Metal-binding</keyword>
<comment type="catalytic activity">
    <reaction evidence="1 14">
        <text>alpha-D-galactose 1-phosphate + UDP-alpha-D-glucose = alpha-D-glucose 1-phosphate + UDP-alpha-D-galactose</text>
        <dbReference type="Rhea" id="RHEA:13989"/>
        <dbReference type="ChEBI" id="CHEBI:58336"/>
        <dbReference type="ChEBI" id="CHEBI:58601"/>
        <dbReference type="ChEBI" id="CHEBI:58885"/>
        <dbReference type="ChEBI" id="CHEBI:66914"/>
        <dbReference type="EC" id="2.7.7.12"/>
    </reaction>
</comment>
<feature type="domain" description="Galactose-1-phosphate uridyl transferase N-terminal" evidence="15">
    <location>
        <begin position="6"/>
        <end position="178"/>
    </location>
</feature>
<comment type="cofactor">
    <cofactor evidence="2">
        <name>Zn(2+)</name>
        <dbReference type="ChEBI" id="CHEBI:29105"/>
    </cofactor>
</comment>
<dbReference type="InterPro" id="IPR001937">
    <property type="entry name" value="GalP_UDPtransf1"/>
</dbReference>
<comment type="similarity">
    <text evidence="4 14">Belongs to the galactose-1-phosphate uridylyltransferase type 1 family.</text>
</comment>
<proteinExistence type="inferred from homology"/>
<keyword evidence="8 14" id="KW-0548">Nucleotidyltransferase</keyword>
<dbReference type="GO" id="GO:0008108">
    <property type="term" value="F:UDP-glucose:hexose-1-phosphate uridylyltransferase activity"/>
    <property type="evidence" value="ECO:0007669"/>
    <property type="project" value="UniProtKB-EC"/>
</dbReference>
<evidence type="ECO:0000256" key="12">
    <source>
        <dbReference type="ARBA" id="ARBA00023277"/>
    </source>
</evidence>
<dbReference type="NCBIfam" id="NF008724">
    <property type="entry name" value="PRK11720.1"/>
    <property type="match status" value="1"/>
</dbReference>
<evidence type="ECO:0000256" key="13">
    <source>
        <dbReference type="NCBIfam" id="TIGR00209"/>
    </source>
</evidence>
<dbReference type="Proteomes" id="UP001597544">
    <property type="component" value="Unassembled WGS sequence"/>
</dbReference>
<dbReference type="Gene3D" id="3.30.428.10">
    <property type="entry name" value="HIT-like"/>
    <property type="match status" value="2"/>
</dbReference>
<dbReference type="PROSITE" id="PS00117">
    <property type="entry name" value="GAL_P_UDP_TRANSF_I"/>
    <property type="match status" value="1"/>
</dbReference>